<keyword evidence="3" id="KW-0732">Signal</keyword>
<dbReference type="EMBL" id="GEDG01021550">
    <property type="protein sequence ID" value="JAP18214.1"/>
    <property type="molecule type" value="Transcribed_RNA"/>
</dbReference>
<dbReference type="InterPro" id="IPR002160">
    <property type="entry name" value="Prot_inh_Kunz-lg"/>
</dbReference>
<evidence type="ECO:0000256" key="3">
    <source>
        <dbReference type="SAM" id="SignalP"/>
    </source>
</evidence>
<dbReference type="GO" id="GO:0004866">
    <property type="term" value="F:endopeptidase inhibitor activity"/>
    <property type="evidence" value="ECO:0007669"/>
    <property type="project" value="InterPro"/>
</dbReference>
<proteinExistence type="inferred from homology"/>
<evidence type="ECO:0000313" key="4">
    <source>
        <dbReference type="EMBL" id="JAP18214.1"/>
    </source>
</evidence>
<organism evidence="4">
    <name type="scientific">Solanum chacoense</name>
    <name type="common">Chaco potato</name>
    <dbReference type="NCBI Taxonomy" id="4108"/>
    <lineage>
        <taxon>Eukaryota</taxon>
        <taxon>Viridiplantae</taxon>
        <taxon>Streptophyta</taxon>
        <taxon>Embryophyta</taxon>
        <taxon>Tracheophyta</taxon>
        <taxon>Spermatophyta</taxon>
        <taxon>Magnoliopsida</taxon>
        <taxon>eudicotyledons</taxon>
        <taxon>Gunneridae</taxon>
        <taxon>Pentapetalae</taxon>
        <taxon>asterids</taxon>
        <taxon>lamiids</taxon>
        <taxon>Solanales</taxon>
        <taxon>Solanaceae</taxon>
        <taxon>Solanoideae</taxon>
        <taxon>Solaneae</taxon>
        <taxon>Solanum</taxon>
    </lineage>
</organism>
<comment type="similarity">
    <text evidence="1">Belongs to the protease inhibitor I3 (leguminous Kunitz-type inhibitor) family.</text>
</comment>
<dbReference type="PANTHER" id="PTHR33107">
    <property type="entry name" value="KUNITZ TRYPSIN INHIBITOR 2"/>
    <property type="match status" value="1"/>
</dbReference>
<evidence type="ECO:0000256" key="2">
    <source>
        <dbReference type="ARBA" id="ARBA00022690"/>
    </source>
</evidence>
<dbReference type="Pfam" id="PF00197">
    <property type="entry name" value="Kunitz_legume"/>
    <property type="match status" value="1"/>
</dbReference>
<dbReference type="SMART" id="SM00452">
    <property type="entry name" value="STI"/>
    <property type="match status" value="1"/>
</dbReference>
<feature type="chain" id="PRO_5006865851" evidence="3">
    <location>
        <begin position="20"/>
        <end position="226"/>
    </location>
</feature>
<name>A0A0V0HFF9_SOLCH</name>
<sequence length="226" mass="25469">MKSLVLFVSIALFVPLALSSTFSSDLLLPSEEEVVSPNGKTYASVVDIDGNPVKAGAKYFVLPSLRGSGGGLILSRVVDKNVKVCPQDIVQVPKELNRGRPVEFFPAYPEKTGEFIKVNNPINVKFFSPSETSRCANFTVWKMDKKYKYVVGRGTLGVLNHIRNWFRIVPYGNDYRFVYCPSLCVPCKIRCFDLFISYEERENVEVRRLAASGNELPFSVYFKKVD</sequence>
<protein>
    <submittedName>
        <fullName evidence="4">Putative miraculin-like</fullName>
    </submittedName>
</protein>
<keyword evidence="2" id="KW-0646">Protease inhibitor</keyword>
<accession>A0A0V0HFF9</accession>
<dbReference type="PROSITE" id="PS00283">
    <property type="entry name" value="SOYBEAN_KUNITZ"/>
    <property type="match status" value="1"/>
</dbReference>
<reference evidence="4" key="1">
    <citation type="submission" date="2015-12" db="EMBL/GenBank/DDBJ databases">
        <title>Gene expression during late stages of embryo sac development: a critical building block for successful pollen-pistil interactions.</title>
        <authorList>
            <person name="Liu Y."/>
            <person name="Joly V."/>
            <person name="Sabar M."/>
            <person name="Matton D.P."/>
        </authorList>
    </citation>
    <scope>NUCLEOTIDE SEQUENCE</scope>
</reference>
<dbReference type="PANTHER" id="PTHR33107:SF18">
    <property type="entry name" value="MIRACULIN-LIKE"/>
    <property type="match status" value="1"/>
</dbReference>
<dbReference type="SUPFAM" id="SSF50386">
    <property type="entry name" value="STI-like"/>
    <property type="match status" value="1"/>
</dbReference>
<feature type="signal peptide" evidence="3">
    <location>
        <begin position="1"/>
        <end position="19"/>
    </location>
</feature>
<evidence type="ECO:0000256" key="1">
    <source>
        <dbReference type="ARBA" id="ARBA00005440"/>
    </source>
</evidence>
<dbReference type="AlphaFoldDB" id="A0A0V0HFF9"/>
<dbReference type="PRINTS" id="PR00291">
    <property type="entry name" value="KUNITZINHBTR"/>
</dbReference>
<dbReference type="Gene3D" id="2.80.10.50">
    <property type="match status" value="1"/>
</dbReference>
<dbReference type="InterPro" id="IPR011065">
    <property type="entry name" value="Kunitz_inhibitor_STI-like_sf"/>
</dbReference>